<organism evidence="1 2">
    <name type="scientific">Nesidiocoris tenuis</name>
    <dbReference type="NCBI Taxonomy" id="355587"/>
    <lineage>
        <taxon>Eukaryota</taxon>
        <taxon>Metazoa</taxon>
        <taxon>Ecdysozoa</taxon>
        <taxon>Arthropoda</taxon>
        <taxon>Hexapoda</taxon>
        <taxon>Insecta</taxon>
        <taxon>Pterygota</taxon>
        <taxon>Neoptera</taxon>
        <taxon>Paraneoptera</taxon>
        <taxon>Hemiptera</taxon>
        <taxon>Heteroptera</taxon>
        <taxon>Panheteroptera</taxon>
        <taxon>Cimicomorpha</taxon>
        <taxon>Miridae</taxon>
        <taxon>Dicyphina</taxon>
        <taxon>Nesidiocoris</taxon>
    </lineage>
</organism>
<evidence type="ECO:0000313" key="2">
    <source>
        <dbReference type="Proteomes" id="UP000479000"/>
    </source>
</evidence>
<reference evidence="1 2" key="1">
    <citation type="submission" date="2020-02" db="EMBL/GenBank/DDBJ databases">
        <authorList>
            <person name="Ferguson B K."/>
        </authorList>
    </citation>
    <scope>NUCLEOTIDE SEQUENCE [LARGE SCALE GENOMIC DNA]</scope>
</reference>
<protein>
    <submittedName>
        <fullName evidence="1">Uncharacterized protein</fullName>
    </submittedName>
</protein>
<evidence type="ECO:0000313" key="1">
    <source>
        <dbReference type="EMBL" id="CAB0019778.1"/>
    </source>
</evidence>
<proteinExistence type="predicted"/>
<sequence length="60" mass="6666">MSIGTAWSITTEAQAQVAEFHYCSLQSEVISRAAQLPDNTKLRSCIICYICIIYYMKSGG</sequence>
<accession>A0A6H5HRT0</accession>
<dbReference type="AlphaFoldDB" id="A0A6H5HRT0"/>
<keyword evidence="2" id="KW-1185">Reference proteome</keyword>
<name>A0A6H5HRT0_9HEMI</name>
<gene>
    <name evidence="1" type="ORF">NTEN_LOCUS23448</name>
</gene>
<feature type="non-terminal residue" evidence="1">
    <location>
        <position position="60"/>
    </location>
</feature>
<dbReference type="Proteomes" id="UP000479000">
    <property type="component" value="Unassembled WGS sequence"/>
</dbReference>
<dbReference type="EMBL" id="CADCXU010034540">
    <property type="protein sequence ID" value="CAB0019778.1"/>
    <property type="molecule type" value="Genomic_DNA"/>
</dbReference>